<dbReference type="PANTHER" id="PTHR12484:SF4">
    <property type="entry name" value="A-KINASE ANCHOR PROTEIN 17A"/>
    <property type="match status" value="1"/>
</dbReference>
<evidence type="ECO:0000313" key="2">
    <source>
        <dbReference type="EMBL" id="ABR18006.1"/>
    </source>
</evidence>
<feature type="compositionally biased region" description="Basic and acidic residues" evidence="1">
    <location>
        <begin position="328"/>
        <end position="339"/>
    </location>
</feature>
<organism evidence="2">
    <name type="scientific">Picea sitchensis</name>
    <name type="common">Sitka spruce</name>
    <name type="synonym">Pinus sitchensis</name>
    <dbReference type="NCBI Taxonomy" id="3332"/>
    <lineage>
        <taxon>Eukaryota</taxon>
        <taxon>Viridiplantae</taxon>
        <taxon>Streptophyta</taxon>
        <taxon>Embryophyta</taxon>
        <taxon>Tracheophyta</taxon>
        <taxon>Spermatophyta</taxon>
        <taxon>Pinopsida</taxon>
        <taxon>Pinidae</taxon>
        <taxon>Conifers I</taxon>
        <taxon>Pinales</taxon>
        <taxon>Pinaceae</taxon>
        <taxon>Picea</taxon>
    </lineage>
</organism>
<dbReference type="Pfam" id="PF25015">
    <property type="entry name" value="RBD_AKAP-17A"/>
    <property type="match status" value="1"/>
</dbReference>
<protein>
    <recommendedName>
        <fullName evidence="3">A-kinase anchor protein 17A</fullName>
    </recommendedName>
</protein>
<proteinExistence type="evidence at transcript level"/>
<dbReference type="AlphaFoldDB" id="B8LQS6"/>
<dbReference type="OMA" id="NAQYEPV"/>
<evidence type="ECO:0000256" key="1">
    <source>
        <dbReference type="SAM" id="MobiDB-lite"/>
    </source>
</evidence>
<feature type="compositionally biased region" description="Basic and acidic residues" evidence="1">
    <location>
        <begin position="297"/>
        <end position="308"/>
    </location>
</feature>
<dbReference type="EMBL" id="EF678238">
    <property type="protein sequence ID" value="ABR18006.1"/>
    <property type="molecule type" value="mRNA"/>
</dbReference>
<dbReference type="CDD" id="cd12264">
    <property type="entry name" value="RRM_AKAP17A"/>
    <property type="match status" value="1"/>
</dbReference>
<accession>B8LQS6</accession>
<reference evidence="2" key="1">
    <citation type="submission" date="2007-06" db="EMBL/GenBank/DDBJ databases">
        <title>Full length cDNA sequences from Sitka Spruce (Picea sitchensis).</title>
        <authorList>
            <person name="Ralph S.G."/>
            <person name="Chun H.E."/>
            <person name="Liao N."/>
            <person name="Ali J."/>
            <person name="Reid K."/>
            <person name="Kolosova N."/>
            <person name="Cooper N."/>
            <person name="Cullis C."/>
            <person name="Jancsik S."/>
            <person name="Moore R."/>
            <person name="Mayo M."/>
            <person name="Wagner S."/>
            <person name="Holt R.A."/>
            <person name="Jones S.J.M."/>
            <person name="Marra M.A."/>
            <person name="Ritland C.E."/>
            <person name="Ritland K."/>
            <person name="Bohlmann J."/>
        </authorList>
    </citation>
    <scope>NUCLEOTIDE SEQUENCE</scope>
    <source>
        <tissue evidence="2">Bark</tissue>
    </source>
</reference>
<dbReference type="InterPro" id="IPR056852">
    <property type="entry name" value="AK17A/B"/>
</dbReference>
<dbReference type="PANTHER" id="PTHR12484">
    <property type="entry name" value="B-LYMPHOCYTE ANTIGEN-RELATED"/>
    <property type="match status" value="1"/>
</dbReference>
<sequence>MAVAKQPELLPTESLILDNNLSLIPRLKILLSFTRSDIFLKPIDEWQLRLSLTNLLRDSLAIAVSDGDIAVEKFKDLKKRKRVEPVASGVVYLWDLSKVERGTREETRSLNERFEEWKNYVVGKLDGVELNVEGLKLRIAAEVPAEDDFQKMKMSWEEFHAARSRGYGMRNMVQRPDTLILEGIPSRWFAEPRVSSKVSILVTHTIFSKFGKIRDLDVVGSNDLGKAAQDIGKDITSALHCKVWVQYERHDSFYNAVKAFCGRSMQKEGSRLKANYRIDWDKEGYFMETNVRRRAYEKERQRETERRQLAGRTFKSEVPMPIAQFSKNDGDRLNGEKHA</sequence>
<evidence type="ECO:0008006" key="3">
    <source>
        <dbReference type="Google" id="ProtNLM"/>
    </source>
</evidence>
<feature type="region of interest" description="Disordered" evidence="1">
    <location>
        <begin position="297"/>
        <end position="339"/>
    </location>
</feature>
<name>B8LQS6_PICSI</name>